<gene>
    <name evidence="3" type="ORF">BGW36DRAFT_400803</name>
</gene>
<keyword evidence="4" id="KW-1185">Reference proteome</keyword>
<dbReference type="InterPro" id="IPR053006">
    <property type="entry name" value="Meiosis_regulatory"/>
</dbReference>
<dbReference type="PANTHER" id="PTHR28094">
    <property type="entry name" value="MEIOTICALLY UP-REGULATED GENE 113 PROTEIN"/>
    <property type="match status" value="1"/>
</dbReference>
<dbReference type="PANTHER" id="PTHR28094:SF1">
    <property type="entry name" value="MEIOTICALLY UP-REGULATED GENE 113 PROTEIN"/>
    <property type="match status" value="1"/>
</dbReference>
<name>A0AAD4PTZ0_9EURO</name>
<protein>
    <submittedName>
        <fullName evidence="3">T5orf172 domain-containing protein</fullName>
    </submittedName>
</protein>
<feature type="region of interest" description="Disordered" evidence="1">
    <location>
        <begin position="619"/>
        <end position="652"/>
    </location>
</feature>
<dbReference type="InterPro" id="IPR018306">
    <property type="entry name" value="Phage_T5_Orf172_DNA-bd"/>
</dbReference>
<feature type="region of interest" description="Disordered" evidence="1">
    <location>
        <begin position="1"/>
        <end position="157"/>
    </location>
</feature>
<feature type="domain" description="Bacteriophage T5 Orf172 DNA-binding" evidence="2">
    <location>
        <begin position="479"/>
        <end position="573"/>
    </location>
</feature>
<feature type="compositionally biased region" description="Low complexity" evidence="1">
    <location>
        <begin position="1"/>
        <end position="29"/>
    </location>
</feature>
<feature type="compositionally biased region" description="Basic and acidic residues" evidence="1">
    <location>
        <begin position="49"/>
        <end position="78"/>
    </location>
</feature>
<feature type="compositionally biased region" description="Basic residues" evidence="1">
    <location>
        <begin position="88"/>
        <end position="100"/>
    </location>
</feature>
<organism evidence="3 4">
    <name type="scientific">Talaromyces proteolyticus</name>
    <dbReference type="NCBI Taxonomy" id="1131652"/>
    <lineage>
        <taxon>Eukaryota</taxon>
        <taxon>Fungi</taxon>
        <taxon>Dikarya</taxon>
        <taxon>Ascomycota</taxon>
        <taxon>Pezizomycotina</taxon>
        <taxon>Eurotiomycetes</taxon>
        <taxon>Eurotiomycetidae</taxon>
        <taxon>Eurotiales</taxon>
        <taxon>Trichocomaceae</taxon>
        <taxon>Talaromyces</taxon>
        <taxon>Talaromyces sect. Bacilispori</taxon>
    </lineage>
</organism>
<accession>A0AAD4PTZ0</accession>
<evidence type="ECO:0000313" key="3">
    <source>
        <dbReference type="EMBL" id="KAH8691550.1"/>
    </source>
</evidence>
<feature type="region of interest" description="Disordered" evidence="1">
    <location>
        <begin position="190"/>
        <end position="255"/>
    </location>
</feature>
<feature type="compositionally biased region" description="Polar residues" evidence="1">
    <location>
        <begin position="124"/>
        <end position="137"/>
    </location>
</feature>
<dbReference type="Pfam" id="PF10544">
    <property type="entry name" value="T5orf172"/>
    <property type="match status" value="1"/>
</dbReference>
<evidence type="ECO:0000256" key="1">
    <source>
        <dbReference type="SAM" id="MobiDB-lite"/>
    </source>
</evidence>
<dbReference type="RefSeq" id="XP_046067642.1">
    <property type="nucleotide sequence ID" value="XM_046218670.1"/>
</dbReference>
<sequence>MLDGTESPSSSSSSETDFPFSPSDSSATDITDDSELETPVKGRKSSTKPTHDVPKTSQNEEKDELERTEDRDSQRKTGDTQSPTKTIGKTKKAKTLKHRLSASSLQLVDITDALSSNKRRAKESSTSSDRSNEWVSDQQKRISETTLTAPKTRRPLRQPTIEYWTAKQASRISTDFSTGWVLRGRAVSDVGGARKKPALDSVGSSAQNQHTDKYPPPNSIIPRVTISPPEDSETNSAQGTDDQRKLNSKSASPGDGTIQEALAFLLSTTQTSSASTKEKVSMRKSLSKIIPFEIREHLREDNQHCPAWTTKGLRCKKQHRANVSHIIHTLDNLTAIKPSQLSQCMEDLITATVCSASHQRVARNEVQIWERDIDKLCENHNYTVSPSNYRLSALAEWISTLGTGESFSKKVESSPPATVKGNIPSNIPKIFPLIQKFRPYITKKSAHSSVSEVLEKLLIEPLTTREIKDDGNVYVYWQPGNFGHLKIGLSNDITKRMKKWNSDCKKPMEVYYPKLGGDEEFPNVKHVYRVEKLVHTELKNCRRIEEKCPGCGRNHVEWFEVSRDLAVQVVRKWMAWIKEAPYEERSSKTKTEWVLKDEQMKKLKELSQPLKAVSISPQVMEKGWTKGPRHGQRLSVSGSIGTRALRSRSKSM</sequence>
<proteinExistence type="predicted"/>
<dbReference type="GeneID" id="70248957"/>
<dbReference type="EMBL" id="JAJTJA010000012">
    <property type="protein sequence ID" value="KAH8691550.1"/>
    <property type="molecule type" value="Genomic_DNA"/>
</dbReference>
<evidence type="ECO:0000259" key="2">
    <source>
        <dbReference type="SMART" id="SM00974"/>
    </source>
</evidence>
<reference evidence="3" key="1">
    <citation type="submission" date="2021-12" db="EMBL/GenBank/DDBJ databases">
        <title>Convergent genome expansion in fungi linked to evolution of root-endophyte symbiosis.</title>
        <authorList>
            <consortium name="DOE Joint Genome Institute"/>
            <person name="Ke Y.-H."/>
            <person name="Bonito G."/>
            <person name="Liao H.-L."/>
            <person name="Looney B."/>
            <person name="Rojas-Flechas A."/>
            <person name="Nash J."/>
            <person name="Hameed K."/>
            <person name="Schadt C."/>
            <person name="Martin F."/>
            <person name="Crous P.W."/>
            <person name="Miettinen O."/>
            <person name="Magnuson J.K."/>
            <person name="Labbe J."/>
            <person name="Jacobson D."/>
            <person name="Doktycz M.J."/>
            <person name="Veneault-Fourrey C."/>
            <person name="Kuo A."/>
            <person name="Mondo S."/>
            <person name="Calhoun S."/>
            <person name="Riley R."/>
            <person name="Ohm R."/>
            <person name="LaButti K."/>
            <person name="Andreopoulos B."/>
            <person name="Pangilinan J."/>
            <person name="Nolan M."/>
            <person name="Tritt A."/>
            <person name="Clum A."/>
            <person name="Lipzen A."/>
            <person name="Daum C."/>
            <person name="Barry K."/>
            <person name="Grigoriev I.V."/>
            <person name="Vilgalys R."/>
        </authorList>
    </citation>
    <scope>NUCLEOTIDE SEQUENCE</scope>
    <source>
        <strain evidence="3">PMI_201</strain>
    </source>
</reference>
<dbReference type="Proteomes" id="UP001201262">
    <property type="component" value="Unassembled WGS sequence"/>
</dbReference>
<dbReference type="AlphaFoldDB" id="A0AAD4PTZ0"/>
<evidence type="ECO:0000313" key="4">
    <source>
        <dbReference type="Proteomes" id="UP001201262"/>
    </source>
</evidence>
<comment type="caution">
    <text evidence="3">The sequence shown here is derived from an EMBL/GenBank/DDBJ whole genome shotgun (WGS) entry which is preliminary data.</text>
</comment>
<dbReference type="SMART" id="SM00974">
    <property type="entry name" value="T5orf172"/>
    <property type="match status" value="1"/>
</dbReference>